<dbReference type="SUPFAM" id="SSF48350">
    <property type="entry name" value="GTPase activation domain, GAP"/>
    <property type="match status" value="1"/>
</dbReference>
<feature type="domain" description="Rho-GAP" evidence="8">
    <location>
        <begin position="250"/>
        <end position="429"/>
    </location>
</feature>
<dbReference type="SUPFAM" id="SSF55550">
    <property type="entry name" value="SH2 domain"/>
    <property type="match status" value="1"/>
</dbReference>
<accession>A0A2J7PWT6</accession>
<dbReference type="SMART" id="SM00324">
    <property type="entry name" value="RhoGAP"/>
    <property type="match status" value="1"/>
</dbReference>
<evidence type="ECO:0000313" key="10">
    <source>
        <dbReference type="Proteomes" id="UP000235965"/>
    </source>
</evidence>
<sequence length="430" mass="48669">MNCRGNDEDSPNHEQGSPHKHVWNPNLYRLQQEAPRPKPVSCKHHITNSPSYYGKEFHGVISHLDASAILEEDGAYLVRQSEGSNGFHTLTLRFDRKIKHYKLYFDGQHYVRDKRFDSLYELVADGLVTLYMEANAGPYIELMNNFNNYEKSPYMTLNKLKRRAVIIQASRGTDISVATDSFLHKEQKHSEISGFQTKDPAITESVIGEGFISETVDYDKPHAFKIHTFKGLNWCEFCGNFLWGFTAQGVKCEDCGFSAHSKCSEKVPCDCCPDLKQLRGVFGIDLTTLVKAHRTARPFVVDKCISEIERRGLDAEGLYRVSGFAEEIETLKLALDKELKSIQEQIVGIKDALTLLPAAHYNTLKYLMEHLNRVVQHQITNKMTAHNLSTVFAPTLMPAPDLSKCGGLPGMTYEISALETMITHQQTIFT</sequence>
<feature type="domain" description="Phorbol-ester/DAG-type" evidence="7">
    <location>
        <begin position="221"/>
        <end position="271"/>
    </location>
</feature>
<dbReference type="FunFam" id="3.30.505.10:FF:000019">
    <property type="entry name" value="Chimaerin"/>
    <property type="match status" value="1"/>
</dbReference>
<feature type="domain" description="SH2" evidence="6">
    <location>
        <begin position="56"/>
        <end position="123"/>
    </location>
</feature>
<dbReference type="AlphaFoldDB" id="A0A2J7PWT6"/>
<dbReference type="Gene3D" id="3.30.505.10">
    <property type="entry name" value="SH2 domain"/>
    <property type="match status" value="1"/>
</dbReference>
<proteinExistence type="predicted"/>
<gene>
    <name evidence="9" type="primary">CHN1_3</name>
    <name evidence="9" type="ORF">B7P43_G13993</name>
</gene>
<dbReference type="GO" id="GO:0046872">
    <property type="term" value="F:metal ion binding"/>
    <property type="evidence" value="ECO:0007669"/>
    <property type="project" value="UniProtKB-KW"/>
</dbReference>
<dbReference type="EMBL" id="NEVH01020869">
    <property type="protein sequence ID" value="PNF20789.1"/>
    <property type="molecule type" value="Genomic_DNA"/>
</dbReference>
<dbReference type="Pfam" id="PF00130">
    <property type="entry name" value="C1_1"/>
    <property type="match status" value="1"/>
</dbReference>
<dbReference type="Gene3D" id="1.10.555.10">
    <property type="entry name" value="Rho GTPase activation protein"/>
    <property type="match status" value="2"/>
</dbReference>
<dbReference type="SMART" id="SM00109">
    <property type="entry name" value="C1"/>
    <property type="match status" value="1"/>
</dbReference>
<comment type="caution">
    <text evidence="9">The sequence shown here is derived from an EMBL/GenBank/DDBJ whole genome shotgun (WGS) entry which is preliminary data.</text>
</comment>
<evidence type="ECO:0000313" key="9">
    <source>
        <dbReference type="EMBL" id="PNF20789.1"/>
    </source>
</evidence>
<dbReference type="FunFam" id="3.30.60.20:FF:000025">
    <property type="entry name" value="Chimaerin"/>
    <property type="match status" value="1"/>
</dbReference>
<reference evidence="9 10" key="1">
    <citation type="submission" date="2017-12" db="EMBL/GenBank/DDBJ databases">
        <title>Hemimetabolous genomes reveal molecular basis of termite eusociality.</title>
        <authorList>
            <person name="Harrison M.C."/>
            <person name="Jongepier E."/>
            <person name="Robertson H.M."/>
            <person name="Arning N."/>
            <person name="Bitard-Feildel T."/>
            <person name="Chao H."/>
            <person name="Childers C.P."/>
            <person name="Dinh H."/>
            <person name="Doddapaneni H."/>
            <person name="Dugan S."/>
            <person name="Gowin J."/>
            <person name="Greiner C."/>
            <person name="Han Y."/>
            <person name="Hu H."/>
            <person name="Hughes D.S.T."/>
            <person name="Huylmans A.-K."/>
            <person name="Kemena C."/>
            <person name="Kremer L.P.M."/>
            <person name="Lee S.L."/>
            <person name="Lopez-Ezquerra A."/>
            <person name="Mallet L."/>
            <person name="Monroy-Kuhn J.M."/>
            <person name="Moser A."/>
            <person name="Murali S.C."/>
            <person name="Muzny D.M."/>
            <person name="Otani S."/>
            <person name="Piulachs M.-D."/>
            <person name="Poelchau M."/>
            <person name="Qu J."/>
            <person name="Schaub F."/>
            <person name="Wada-Katsumata A."/>
            <person name="Worley K.C."/>
            <person name="Xie Q."/>
            <person name="Ylla G."/>
            <person name="Poulsen M."/>
            <person name="Gibbs R.A."/>
            <person name="Schal C."/>
            <person name="Richards S."/>
            <person name="Belles X."/>
            <person name="Korb J."/>
            <person name="Bornberg-Bauer E."/>
        </authorList>
    </citation>
    <scope>NUCLEOTIDE SEQUENCE [LARGE SCALE GENOMIC DNA]</scope>
    <source>
        <tissue evidence="9">Whole body</tissue>
    </source>
</reference>
<dbReference type="PANTHER" id="PTHR46075:SF2">
    <property type="entry name" value="RHO GTPASE ACTIVATING PROTEIN AT 5A, ISOFORM A"/>
    <property type="match status" value="1"/>
</dbReference>
<keyword evidence="4" id="KW-0727">SH2 domain</keyword>
<evidence type="ECO:0000256" key="2">
    <source>
        <dbReference type="ARBA" id="ARBA00022723"/>
    </source>
</evidence>
<dbReference type="InterPro" id="IPR051854">
    <property type="entry name" value="Rho-type_GAP"/>
</dbReference>
<keyword evidence="10" id="KW-1185">Reference proteome</keyword>
<dbReference type="Proteomes" id="UP000235965">
    <property type="component" value="Unassembled WGS sequence"/>
</dbReference>
<feature type="region of interest" description="Disordered" evidence="5">
    <location>
        <begin position="1"/>
        <end position="22"/>
    </location>
</feature>
<dbReference type="GO" id="GO:0007165">
    <property type="term" value="P:signal transduction"/>
    <property type="evidence" value="ECO:0007669"/>
    <property type="project" value="InterPro"/>
</dbReference>
<dbReference type="Pfam" id="PF00017">
    <property type="entry name" value="SH2"/>
    <property type="match status" value="1"/>
</dbReference>
<dbReference type="InterPro" id="IPR002219">
    <property type="entry name" value="PKC_DAG/PE"/>
</dbReference>
<evidence type="ECO:0000256" key="4">
    <source>
        <dbReference type="PROSITE-ProRule" id="PRU00191"/>
    </source>
</evidence>
<evidence type="ECO:0000259" key="6">
    <source>
        <dbReference type="PROSITE" id="PS50001"/>
    </source>
</evidence>
<dbReference type="InterPro" id="IPR020454">
    <property type="entry name" value="DAG/PE-bd"/>
</dbReference>
<dbReference type="GO" id="GO:0005096">
    <property type="term" value="F:GTPase activator activity"/>
    <property type="evidence" value="ECO:0007669"/>
    <property type="project" value="UniProtKB-KW"/>
</dbReference>
<dbReference type="InterPro" id="IPR008936">
    <property type="entry name" value="Rho_GTPase_activation_prot"/>
</dbReference>
<evidence type="ECO:0000256" key="5">
    <source>
        <dbReference type="SAM" id="MobiDB-lite"/>
    </source>
</evidence>
<evidence type="ECO:0000259" key="7">
    <source>
        <dbReference type="PROSITE" id="PS50081"/>
    </source>
</evidence>
<keyword evidence="1" id="KW-0343">GTPase activation</keyword>
<dbReference type="InterPro" id="IPR000198">
    <property type="entry name" value="RhoGAP_dom"/>
</dbReference>
<dbReference type="SMART" id="SM00252">
    <property type="entry name" value="SH2"/>
    <property type="match status" value="1"/>
</dbReference>
<keyword evidence="3" id="KW-0862">Zinc</keyword>
<dbReference type="Pfam" id="PF00620">
    <property type="entry name" value="RhoGAP"/>
    <property type="match status" value="2"/>
</dbReference>
<dbReference type="InterPro" id="IPR036860">
    <property type="entry name" value="SH2_dom_sf"/>
</dbReference>
<dbReference type="PROSITE" id="PS50081">
    <property type="entry name" value="ZF_DAG_PE_2"/>
    <property type="match status" value="1"/>
</dbReference>
<dbReference type="PROSITE" id="PS50001">
    <property type="entry name" value="SH2"/>
    <property type="match status" value="1"/>
</dbReference>
<dbReference type="SUPFAM" id="SSF57889">
    <property type="entry name" value="Cysteine-rich domain"/>
    <property type="match status" value="1"/>
</dbReference>
<dbReference type="InterPro" id="IPR046349">
    <property type="entry name" value="C1-like_sf"/>
</dbReference>
<dbReference type="Gene3D" id="3.30.60.20">
    <property type="match status" value="1"/>
</dbReference>
<dbReference type="CDD" id="cd20806">
    <property type="entry name" value="C1_CHN"/>
    <property type="match status" value="1"/>
</dbReference>
<organism evidence="9 10">
    <name type="scientific">Cryptotermes secundus</name>
    <dbReference type="NCBI Taxonomy" id="105785"/>
    <lineage>
        <taxon>Eukaryota</taxon>
        <taxon>Metazoa</taxon>
        <taxon>Ecdysozoa</taxon>
        <taxon>Arthropoda</taxon>
        <taxon>Hexapoda</taxon>
        <taxon>Insecta</taxon>
        <taxon>Pterygota</taxon>
        <taxon>Neoptera</taxon>
        <taxon>Polyneoptera</taxon>
        <taxon>Dictyoptera</taxon>
        <taxon>Blattodea</taxon>
        <taxon>Blattoidea</taxon>
        <taxon>Termitoidae</taxon>
        <taxon>Kalotermitidae</taxon>
        <taxon>Cryptotermitinae</taxon>
        <taxon>Cryptotermes</taxon>
    </lineage>
</organism>
<keyword evidence="2" id="KW-0479">Metal-binding</keyword>
<dbReference type="PRINTS" id="PR00008">
    <property type="entry name" value="DAGPEDOMAIN"/>
</dbReference>
<name>A0A2J7PWT6_9NEOP</name>
<feature type="compositionally biased region" description="Basic and acidic residues" evidence="5">
    <location>
        <begin position="1"/>
        <end position="12"/>
    </location>
</feature>
<dbReference type="PROSITE" id="PS50238">
    <property type="entry name" value="RHOGAP"/>
    <property type="match status" value="1"/>
</dbReference>
<dbReference type="OrthoDB" id="3196451at2759"/>
<protein>
    <submittedName>
        <fullName evidence="9">N-chimaerin</fullName>
    </submittedName>
</protein>
<evidence type="ECO:0000256" key="3">
    <source>
        <dbReference type="ARBA" id="ARBA00022833"/>
    </source>
</evidence>
<evidence type="ECO:0000256" key="1">
    <source>
        <dbReference type="ARBA" id="ARBA00022468"/>
    </source>
</evidence>
<dbReference type="InterPro" id="IPR000980">
    <property type="entry name" value="SH2"/>
</dbReference>
<dbReference type="PANTHER" id="PTHR46075">
    <property type="entry name" value="CHIMERIN FAMILY MEMBER"/>
    <property type="match status" value="1"/>
</dbReference>
<evidence type="ECO:0000259" key="8">
    <source>
        <dbReference type="PROSITE" id="PS50238"/>
    </source>
</evidence>